<protein>
    <submittedName>
        <fullName evidence="4">Efflux RND transporter periplasmic adaptor subunit</fullName>
    </submittedName>
</protein>
<dbReference type="Pfam" id="PF25917">
    <property type="entry name" value="BSH_RND"/>
    <property type="match status" value="1"/>
</dbReference>
<dbReference type="Gene3D" id="1.10.287.470">
    <property type="entry name" value="Helix hairpin bin"/>
    <property type="match status" value="1"/>
</dbReference>
<dbReference type="AlphaFoldDB" id="A0A6L6QED7"/>
<evidence type="ECO:0000313" key="4">
    <source>
        <dbReference type="EMBL" id="MTW10016.1"/>
    </source>
</evidence>
<dbReference type="Gene3D" id="2.40.420.20">
    <property type="match status" value="1"/>
</dbReference>
<organism evidence="4 5">
    <name type="scientific">Massilia eburnea</name>
    <dbReference type="NCBI Taxonomy" id="1776165"/>
    <lineage>
        <taxon>Bacteria</taxon>
        <taxon>Pseudomonadati</taxon>
        <taxon>Pseudomonadota</taxon>
        <taxon>Betaproteobacteria</taxon>
        <taxon>Burkholderiales</taxon>
        <taxon>Oxalobacteraceae</taxon>
        <taxon>Telluria group</taxon>
        <taxon>Massilia</taxon>
    </lineage>
</organism>
<dbReference type="InterPro" id="IPR058792">
    <property type="entry name" value="Beta-barrel_RND_2"/>
</dbReference>
<dbReference type="RefSeq" id="WP_155452965.1">
    <property type="nucleotide sequence ID" value="NZ_WNKX01000003.1"/>
</dbReference>
<dbReference type="InterPro" id="IPR006143">
    <property type="entry name" value="RND_pump_MFP"/>
</dbReference>
<dbReference type="FunFam" id="2.40.30.170:FF:000010">
    <property type="entry name" value="Efflux RND transporter periplasmic adaptor subunit"/>
    <property type="match status" value="1"/>
</dbReference>
<gene>
    <name evidence="4" type="ORF">GM658_05330</name>
</gene>
<name>A0A6L6QED7_9BURK</name>
<proteinExistence type="inferred from homology"/>
<dbReference type="Proteomes" id="UP000472320">
    <property type="component" value="Unassembled WGS sequence"/>
</dbReference>
<reference evidence="4 5" key="1">
    <citation type="submission" date="2019-11" db="EMBL/GenBank/DDBJ databases">
        <title>Type strains purchased from KCTC, JCM and DSMZ.</title>
        <authorList>
            <person name="Lu H."/>
        </authorList>
    </citation>
    <scope>NUCLEOTIDE SEQUENCE [LARGE SCALE GENOMIC DNA]</scope>
    <source>
        <strain evidence="4 5">JCM 31587</strain>
    </source>
</reference>
<evidence type="ECO:0000259" key="3">
    <source>
        <dbReference type="Pfam" id="PF25954"/>
    </source>
</evidence>
<dbReference type="NCBIfam" id="TIGR01730">
    <property type="entry name" value="RND_mfp"/>
    <property type="match status" value="1"/>
</dbReference>
<dbReference type="GO" id="GO:0015562">
    <property type="term" value="F:efflux transmembrane transporter activity"/>
    <property type="evidence" value="ECO:0007669"/>
    <property type="project" value="TreeGrafter"/>
</dbReference>
<dbReference type="Pfam" id="PF25954">
    <property type="entry name" value="Beta-barrel_RND_2"/>
    <property type="match status" value="1"/>
</dbReference>
<dbReference type="GO" id="GO:1990281">
    <property type="term" value="C:efflux pump complex"/>
    <property type="evidence" value="ECO:0007669"/>
    <property type="project" value="TreeGrafter"/>
</dbReference>
<dbReference type="OrthoDB" id="10524at2"/>
<dbReference type="EMBL" id="WNKX01000003">
    <property type="protein sequence ID" value="MTW10016.1"/>
    <property type="molecule type" value="Genomic_DNA"/>
</dbReference>
<evidence type="ECO:0000259" key="2">
    <source>
        <dbReference type="Pfam" id="PF25917"/>
    </source>
</evidence>
<comment type="caution">
    <text evidence="4">The sequence shown here is derived from an EMBL/GenBank/DDBJ whole genome shotgun (WGS) entry which is preliminary data.</text>
</comment>
<sequence length="341" mass="36090">MAVPSARAGHWRLWATAAAVLLAATGAFAWYFAGPLDVTVTPVRRGPAIDAIYATGSVEPTVMLPLAPQVGGKLAARLVDEGALVRKGQLLARLDDSDLAGSVDEQRARADFARSQYARAKALAERGFVAAGEAQRAQSDLVAAEAALRRVRALRDHTSVFAPADGAIIRRDGEVGQYIAPGQALFVLACCAPLRVTAEIDEEDISRVSVGQAVLLRADALPGQVFDGKVSEITPKGDPVARSYRVRIALPAPGGLRTGMTVDANLLVARHDNAMLLPAAAARDNAVWIVSGHRLERRAITPGIRGPQQLEVLRGLDGSESVVTPNDPALKAGRWVRPHTP</sequence>
<dbReference type="PANTHER" id="PTHR30469:SF15">
    <property type="entry name" value="HLYD FAMILY OF SECRETION PROTEINS"/>
    <property type="match status" value="1"/>
</dbReference>
<keyword evidence="5" id="KW-1185">Reference proteome</keyword>
<comment type="similarity">
    <text evidence="1">Belongs to the membrane fusion protein (MFP) (TC 8.A.1) family.</text>
</comment>
<accession>A0A6L6QED7</accession>
<dbReference type="Gene3D" id="2.40.50.100">
    <property type="match status" value="1"/>
</dbReference>
<dbReference type="SUPFAM" id="SSF111369">
    <property type="entry name" value="HlyD-like secretion proteins"/>
    <property type="match status" value="1"/>
</dbReference>
<dbReference type="PANTHER" id="PTHR30469">
    <property type="entry name" value="MULTIDRUG RESISTANCE PROTEIN MDTA"/>
    <property type="match status" value="1"/>
</dbReference>
<dbReference type="Gene3D" id="2.40.30.170">
    <property type="match status" value="1"/>
</dbReference>
<feature type="domain" description="Multidrug resistance protein MdtA-like barrel-sandwich hybrid" evidence="2">
    <location>
        <begin position="67"/>
        <end position="187"/>
    </location>
</feature>
<evidence type="ECO:0000313" key="5">
    <source>
        <dbReference type="Proteomes" id="UP000472320"/>
    </source>
</evidence>
<evidence type="ECO:0000256" key="1">
    <source>
        <dbReference type="ARBA" id="ARBA00009477"/>
    </source>
</evidence>
<feature type="domain" description="CusB-like beta-barrel" evidence="3">
    <location>
        <begin position="196"/>
        <end position="266"/>
    </location>
</feature>
<dbReference type="InterPro" id="IPR058625">
    <property type="entry name" value="MdtA-like_BSH"/>
</dbReference>